<feature type="region of interest" description="Disordered" evidence="1">
    <location>
        <begin position="43"/>
        <end position="73"/>
    </location>
</feature>
<evidence type="ECO:0000313" key="2">
    <source>
        <dbReference type="EMBL" id="CAA9288082.1"/>
    </source>
</evidence>
<organism evidence="2">
    <name type="scientific">uncultured Chloroflexota bacterium</name>
    <dbReference type="NCBI Taxonomy" id="166587"/>
    <lineage>
        <taxon>Bacteria</taxon>
        <taxon>Bacillati</taxon>
        <taxon>Chloroflexota</taxon>
        <taxon>environmental samples</taxon>
    </lineage>
</organism>
<gene>
    <name evidence="2" type="ORF">AVDCRST_MAG77-4475</name>
</gene>
<accession>A0A6J4JV21</accession>
<name>A0A6J4JV21_9CHLR</name>
<reference evidence="2" key="1">
    <citation type="submission" date="2020-02" db="EMBL/GenBank/DDBJ databases">
        <authorList>
            <person name="Meier V. D."/>
        </authorList>
    </citation>
    <scope>NUCLEOTIDE SEQUENCE</scope>
    <source>
        <strain evidence="2">AVDCRST_MAG77</strain>
    </source>
</reference>
<proteinExistence type="predicted"/>
<protein>
    <submittedName>
        <fullName evidence="2">Uncharacterized protein</fullName>
    </submittedName>
</protein>
<evidence type="ECO:0000256" key="1">
    <source>
        <dbReference type="SAM" id="MobiDB-lite"/>
    </source>
</evidence>
<sequence length="73" mass="8114">WLASALWRRAVTAGRVEGRRAAARVAPDQGPARRGLAVRAVPAAPERARRLRRRRRRAVMPRPLRRSRAAAGA</sequence>
<feature type="non-terminal residue" evidence="2">
    <location>
        <position position="73"/>
    </location>
</feature>
<dbReference type="EMBL" id="CADCTC010000233">
    <property type="protein sequence ID" value="CAA9288082.1"/>
    <property type="molecule type" value="Genomic_DNA"/>
</dbReference>
<dbReference type="AlphaFoldDB" id="A0A6J4JV21"/>
<feature type="compositionally biased region" description="Basic residues" evidence="1">
    <location>
        <begin position="49"/>
        <end position="73"/>
    </location>
</feature>
<feature type="non-terminal residue" evidence="2">
    <location>
        <position position="1"/>
    </location>
</feature>